<dbReference type="PROSITE" id="PS50932">
    <property type="entry name" value="HTH_LACI_2"/>
    <property type="match status" value="1"/>
</dbReference>
<keyword evidence="7" id="KW-1185">Reference proteome</keyword>
<dbReference type="Pfam" id="PF13377">
    <property type="entry name" value="Peripla_BP_3"/>
    <property type="match status" value="1"/>
</dbReference>
<reference evidence="6 7" key="1">
    <citation type="journal article" date="2016" name="J. Biotechnol.">
        <title>First complete genome sequence of a species in the genus Microterricola, an extremophilic cold active enzyme producing bacterial strain ERGS5:02 isolated from Sikkim Himalaya.</title>
        <authorList>
            <person name="Himanshu"/>
            <person name="Swarnkar M.K."/>
            <person name="Singh D."/>
            <person name="Kumar R."/>
        </authorList>
    </citation>
    <scope>NUCLEOTIDE SEQUENCE [LARGE SCALE GENOMIC DNA]</scope>
    <source>
        <strain evidence="6 7">ERGS5:02</strain>
    </source>
</reference>
<dbReference type="GO" id="GO:0003700">
    <property type="term" value="F:DNA-binding transcription factor activity"/>
    <property type="evidence" value="ECO:0007669"/>
    <property type="project" value="TreeGrafter"/>
</dbReference>
<feature type="domain" description="HTH lacI-type" evidence="5">
    <location>
        <begin position="13"/>
        <end position="69"/>
    </location>
</feature>
<proteinExistence type="predicted"/>
<dbReference type="SUPFAM" id="SSF47413">
    <property type="entry name" value="lambda repressor-like DNA-binding domains"/>
    <property type="match status" value="1"/>
</dbReference>
<gene>
    <name evidence="6" type="ORF">AWU67_16425</name>
</gene>
<dbReference type="InterPro" id="IPR046335">
    <property type="entry name" value="LacI/GalR-like_sensor"/>
</dbReference>
<dbReference type="EMBL" id="CP014145">
    <property type="protein sequence ID" value="AMB60180.1"/>
    <property type="molecule type" value="Genomic_DNA"/>
</dbReference>
<dbReference type="Proteomes" id="UP000058305">
    <property type="component" value="Chromosome"/>
</dbReference>
<evidence type="ECO:0000256" key="2">
    <source>
        <dbReference type="ARBA" id="ARBA00023125"/>
    </source>
</evidence>
<evidence type="ECO:0000313" key="6">
    <source>
        <dbReference type="EMBL" id="AMB60180.1"/>
    </source>
</evidence>
<evidence type="ECO:0000313" key="7">
    <source>
        <dbReference type="Proteomes" id="UP000058305"/>
    </source>
</evidence>
<keyword evidence="3" id="KW-0804">Transcription</keyword>
<evidence type="ECO:0000256" key="1">
    <source>
        <dbReference type="ARBA" id="ARBA00023015"/>
    </source>
</evidence>
<dbReference type="KEGG" id="mvd:AWU67_16425"/>
<keyword evidence="2" id="KW-0238">DNA-binding</keyword>
<dbReference type="InterPro" id="IPR000843">
    <property type="entry name" value="HTH_LacI"/>
</dbReference>
<evidence type="ECO:0000256" key="4">
    <source>
        <dbReference type="SAM" id="MobiDB-lite"/>
    </source>
</evidence>
<organism evidence="6 7">
    <name type="scientific">Microterricola viridarii</name>
    <dbReference type="NCBI Taxonomy" id="412690"/>
    <lineage>
        <taxon>Bacteria</taxon>
        <taxon>Bacillati</taxon>
        <taxon>Actinomycetota</taxon>
        <taxon>Actinomycetes</taxon>
        <taxon>Micrococcales</taxon>
        <taxon>Microbacteriaceae</taxon>
        <taxon>Microterricola</taxon>
    </lineage>
</organism>
<dbReference type="Pfam" id="PF00356">
    <property type="entry name" value="LacI"/>
    <property type="match status" value="1"/>
</dbReference>
<dbReference type="InterPro" id="IPR028082">
    <property type="entry name" value="Peripla_BP_I"/>
</dbReference>
<reference evidence="7" key="2">
    <citation type="submission" date="2016-01" db="EMBL/GenBank/DDBJ databases">
        <title>First complete genome sequence of a species in the genus Microterricola, an extremophilic cold active enzyme producing strain ERGS5:02 isolated from Sikkim Himalaya.</title>
        <authorList>
            <person name="Kumar R."/>
            <person name="Singh D."/>
            <person name="Swarnkar M.K."/>
        </authorList>
    </citation>
    <scope>NUCLEOTIDE SEQUENCE [LARGE SCALE GENOMIC DNA]</scope>
    <source>
        <strain evidence="7">ERGS5:02</strain>
    </source>
</reference>
<dbReference type="RefSeq" id="WP_067231589.1">
    <property type="nucleotide sequence ID" value="NZ_CP014145.1"/>
</dbReference>
<protein>
    <recommendedName>
        <fullName evidence="5">HTH lacI-type domain-containing protein</fullName>
    </recommendedName>
</protein>
<dbReference type="CDD" id="cd01392">
    <property type="entry name" value="HTH_LacI"/>
    <property type="match status" value="1"/>
</dbReference>
<dbReference type="AlphaFoldDB" id="A0A109QZ79"/>
<evidence type="ECO:0000259" key="5">
    <source>
        <dbReference type="PROSITE" id="PS50932"/>
    </source>
</evidence>
<dbReference type="SMART" id="SM00354">
    <property type="entry name" value="HTH_LACI"/>
    <property type="match status" value="1"/>
</dbReference>
<dbReference type="Gene3D" id="3.40.50.2300">
    <property type="match status" value="2"/>
</dbReference>
<dbReference type="OrthoDB" id="4919174at2"/>
<feature type="region of interest" description="Disordered" evidence="4">
    <location>
        <begin position="1"/>
        <end position="20"/>
    </location>
</feature>
<sequence length="347" mass="36161">MNSHHGQQARRPATSEDVAAHAGVSQSSVSLVFSGKDAGRVSAVTAARIRQSALELGYQPNLNAAALKTGRANVLALAVPTIAQPYFARVLLGAERAARRNGHAVVLFNSDSGLPWTTRLSAMIRGSQLDGAIIYAPTEDEALELASQGLPLVFAETHIPDAAYVGIDVELGMELAADHLVELGHRQIGHLAVDSRRATYRRRAEALHARLRSTGRVISDSASEAASLDWDEAEAAAHRLLEAAPEMTAAVCDDDLLAAALLKAAAVRGIAVPERLSVIGFGNIDVARMLSPELSTVALPAEELGERAVEQLLATIAGAAAPADAASPADLAPRLVARGSTAAVRAG</sequence>
<dbReference type="Gene3D" id="1.10.260.40">
    <property type="entry name" value="lambda repressor-like DNA-binding domains"/>
    <property type="match status" value="1"/>
</dbReference>
<dbReference type="GO" id="GO:0000976">
    <property type="term" value="F:transcription cis-regulatory region binding"/>
    <property type="evidence" value="ECO:0007669"/>
    <property type="project" value="TreeGrafter"/>
</dbReference>
<keyword evidence="1" id="KW-0805">Transcription regulation</keyword>
<dbReference type="InterPro" id="IPR010982">
    <property type="entry name" value="Lambda_DNA-bd_dom_sf"/>
</dbReference>
<accession>A0A109QZ79</accession>
<name>A0A109QZ79_9MICO</name>
<dbReference type="PANTHER" id="PTHR30146:SF138">
    <property type="entry name" value="TRANSCRIPTIONAL REGULATORY PROTEIN"/>
    <property type="match status" value="1"/>
</dbReference>
<evidence type="ECO:0000256" key="3">
    <source>
        <dbReference type="ARBA" id="ARBA00023163"/>
    </source>
</evidence>
<dbReference type="SUPFAM" id="SSF53822">
    <property type="entry name" value="Periplasmic binding protein-like I"/>
    <property type="match status" value="1"/>
</dbReference>
<dbReference type="CDD" id="cd06267">
    <property type="entry name" value="PBP1_LacI_sugar_binding-like"/>
    <property type="match status" value="1"/>
</dbReference>
<dbReference type="PANTHER" id="PTHR30146">
    <property type="entry name" value="LACI-RELATED TRANSCRIPTIONAL REPRESSOR"/>
    <property type="match status" value="1"/>
</dbReference>